<feature type="region of interest" description="Disordered" evidence="5">
    <location>
        <begin position="511"/>
        <end position="580"/>
    </location>
</feature>
<feature type="transmembrane region" description="Helical" evidence="6">
    <location>
        <begin position="362"/>
        <end position="382"/>
    </location>
</feature>
<evidence type="ECO:0000256" key="5">
    <source>
        <dbReference type="SAM" id="MobiDB-lite"/>
    </source>
</evidence>
<evidence type="ECO:0000259" key="7">
    <source>
        <dbReference type="Pfam" id="PF01490"/>
    </source>
</evidence>
<keyword evidence="4 6" id="KW-0472">Membrane</keyword>
<keyword evidence="2 6" id="KW-0812">Transmembrane</keyword>
<feature type="compositionally biased region" description="Acidic residues" evidence="5">
    <location>
        <begin position="517"/>
        <end position="542"/>
    </location>
</feature>
<gene>
    <name evidence="8" type="ORF">Gasu_46010</name>
</gene>
<dbReference type="GO" id="GO:0005774">
    <property type="term" value="C:vacuolar membrane"/>
    <property type="evidence" value="ECO:0007669"/>
    <property type="project" value="TreeGrafter"/>
</dbReference>
<dbReference type="STRING" id="130081.M2VXF7"/>
<keyword evidence="3 6" id="KW-1133">Transmembrane helix</keyword>
<dbReference type="AlphaFoldDB" id="M2VXF7"/>
<dbReference type="GeneID" id="17086819"/>
<evidence type="ECO:0000256" key="2">
    <source>
        <dbReference type="ARBA" id="ARBA00022692"/>
    </source>
</evidence>
<dbReference type="OrthoDB" id="1684102at2759"/>
<feature type="domain" description="Amino acid transporter transmembrane" evidence="7">
    <location>
        <begin position="225"/>
        <end position="682"/>
    </location>
</feature>
<feature type="transmembrane region" description="Helical" evidence="6">
    <location>
        <begin position="246"/>
        <end position="269"/>
    </location>
</feature>
<dbReference type="PANTHER" id="PTHR22950:SF700">
    <property type="entry name" value="AMINO ACID TRANSPORTER TRANSMEMBRANE DOMAIN-CONTAINING PROTEIN"/>
    <property type="match status" value="1"/>
</dbReference>
<feature type="region of interest" description="Disordered" evidence="5">
    <location>
        <begin position="146"/>
        <end position="174"/>
    </location>
</feature>
<feature type="transmembrane region" description="Helical" evidence="6">
    <location>
        <begin position="394"/>
        <end position="417"/>
    </location>
</feature>
<feature type="transmembrane region" description="Helical" evidence="6">
    <location>
        <begin position="601"/>
        <end position="618"/>
    </location>
</feature>
<dbReference type="Gramene" id="EME27941">
    <property type="protein sequence ID" value="EME27941"/>
    <property type="gene ID" value="Gasu_46010"/>
</dbReference>
<evidence type="ECO:0000313" key="9">
    <source>
        <dbReference type="Proteomes" id="UP000030680"/>
    </source>
</evidence>
<dbReference type="Proteomes" id="UP000030680">
    <property type="component" value="Unassembled WGS sequence"/>
</dbReference>
<organism evidence="8 9">
    <name type="scientific">Galdieria sulphuraria</name>
    <name type="common">Red alga</name>
    <dbReference type="NCBI Taxonomy" id="130081"/>
    <lineage>
        <taxon>Eukaryota</taxon>
        <taxon>Rhodophyta</taxon>
        <taxon>Bangiophyceae</taxon>
        <taxon>Galdieriales</taxon>
        <taxon>Galdieriaceae</taxon>
        <taxon>Galdieria</taxon>
    </lineage>
</organism>
<accession>M2VXF7</accession>
<keyword evidence="9" id="KW-1185">Reference proteome</keyword>
<feature type="transmembrane region" description="Helical" evidence="6">
    <location>
        <begin position="663"/>
        <end position="681"/>
    </location>
</feature>
<dbReference type="EMBL" id="KB454526">
    <property type="protein sequence ID" value="EME27941.1"/>
    <property type="molecule type" value="Genomic_DNA"/>
</dbReference>
<feature type="compositionally biased region" description="Polar residues" evidence="5">
    <location>
        <begin position="148"/>
        <end position="158"/>
    </location>
</feature>
<feature type="transmembrane region" description="Helical" evidence="6">
    <location>
        <begin position="329"/>
        <end position="350"/>
    </location>
</feature>
<sequence>MELESKNNSPETGQTAKVESSSSSVKGSNVTATDTTVNSEASTSSVYSQVGKPNLFKTPPEVLTQKNKKDWRKVSLTNKLYGEKTRSRFQLGIVPEMQQRNERTSLLEKTTLGKRVTNLVRGFWKRGEGDPPSGAELRQSPSFDAFQYSRNGKQTSATDYGDSDLNSKDLDMNHVDIDQGTDSATIEEYDEFDVRQSPPGEENPTLEEDLSRSELAKHLVGDIGNMLKAFIGLNFLYVSYAFAHAGLIRGTIGLIVIALITEHCCLLLVQVKNQMPEADDPSFRITYGDLGKYVLGGIGEKLVNGALILTQFGYCTGYLIFLGQTLHDLFGASVSPSVFVLIPLPILIPLSMLRSLRSLAPFSLAANFSLLIGFIAVISYIGSHFRWQPSSPSITQFPIFFGQITSALEGIGLVVPVEQSMKSRKHFKMVIEVAIGILSGVLLVVGALGFVTFGENTRSIIVLNMGNSPVVGLVKIVLCIGILFTYPLQLVPIVQAAEDWLAGRTITSSHGEPLEEYHEEEEEGEFSMDEVSSESEDLDSATEEAVPKELDIGDGENYYQRDNLGDGSDLSDETSEPEWANDEDLQHVKRRSLFERNPKNVMARLTIVFGTAATAALAGSSFGLFQALVGSLGAASLAYIFPSLFHLKLFRTQLTLSEKTKNMIILIFGLVGMVIGTYVSIMEMQKNPEY</sequence>
<evidence type="ECO:0000256" key="1">
    <source>
        <dbReference type="ARBA" id="ARBA00004141"/>
    </source>
</evidence>
<feature type="transmembrane region" description="Helical" evidence="6">
    <location>
        <begin position="302"/>
        <end position="323"/>
    </location>
</feature>
<feature type="compositionally biased region" description="Acidic residues" evidence="5">
    <location>
        <begin position="569"/>
        <end position="580"/>
    </location>
</feature>
<evidence type="ECO:0000256" key="6">
    <source>
        <dbReference type="SAM" id="Phobius"/>
    </source>
</evidence>
<feature type="transmembrane region" description="Helical" evidence="6">
    <location>
        <begin position="473"/>
        <end position="494"/>
    </location>
</feature>
<dbReference type="InterPro" id="IPR013057">
    <property type="entry name" value="AA_transpt_TM"/>
</dbReference>
<evidence type="ECO:0000313" key="8">
    <source>
        <dbReference type="EMBL" id="EME27941.1"/>
    </source>
</evidence>
<evidence type="ECO:0000256" key="3">
    <source>
        <dbReference type="ARBA" id="ARBA00022989"/>
    </source>
</evidence>
<feature type="transmembrane region" description="Helical" evidence="6">
    <location>
        <begin position="624"/>
        <end position="642"/>
    </location>
</feature>
<dbReference type="RefSeq" id="XP_005704461.1">
    <property type="nucleotide sequence ID" value="XM_005704404.1"/>
</dbReference>
<feature type="region of interest" description="Disordered" evidence="5">
    <location>
        <begin position="1"/>
        <end position="64"/>
    </location>
</feature>
<dbReference type="GO" id="GO:0015179">
    <property type="term" value="F:L-amino acid transmembrane transporter activity"/>
    <property type="evidence" value="ECO:0007669"/>
    <property type="project" value="TreeGrafter"/>
</dbReference>
<feature type="compositionally biased region" description="Basic and acidic residues" evidence="5">
    <location>
        <begin position="165"/>
        <end position="174"/>
    </location>
</feature>
<reference evidence="9" key="1">
    <citation type="journal article" date="2013" name="Science">
        <title>Gene transfer from bacteria and archaea facilitated evolution of an extremophilic eukaryote.</title>
        <authorList>
            <person name="Schonknecht G."/>
            <person name="Chen W.H."/>
            <person name="Ternes C.M."/>
            <person name="Barbier G.G."/>
            <person name="Shrestha R.P."/>
            <person name="Stanke M."/>
            <person name="Brautigam A."/>
            <person name="Baker B.J."/>
            <person name="Banfield J.F."/>
            <person name="Garavito R.M."/>
            <person name="Carr K."/>
            <person name="Wilkerson C."/>
            <person name="Rensing S.A."/>
            <person name="Gagneul D."/>
            <person name="Dickenson N.E."/>
            <person name="Oesterhelt C."/>
            <person name="Lercher M.J."/>
            <person name="Weber A.P."/>
        </authorList>
    </citation>
    <scope>NUCLEOTIDE SEQUENCE [LARGE SCALE GENOMIC DNA]</scope>
    <source>
        <strain evidence="9">074W</strain>
    </source>
</reference>
<feature type="transmembrane region" description="Helical" evidence="6">
    <location>
        <begin position="429"/>
        <end position="453"/>
    </location>
</feature>
<feature type="compositionally biased region" description="Polar residues" evidence="5">
    <location>
        <begin position="1"/>
        <end position="48"/>
    </location>
</feature>
<evidence type="ECO:0000256" key="4">
    <source>
        <dbReference type="ARBA" id="ARBA00023136"/>
    </source>
</evidence>
<dbReference type="PANTHER" id="PTHR22950">
    <property type="entry name" value="AMINO ACID TRANSPORTER"/>
    <property type="match status" value="1"/>
</dbReference>
<protein>
    <submittedName>
        <fullName evidence="8">Amino acid transporter, AAAP family</fullName>
    </submittedName>
</protein>
<name>M2VXF7_GALSU</name>
<dbReference type="eggNOG" id="KOG1304">
    <property type="taxonomic scope" value="Eukaryota"/>
</dbReference>
<dbReference type="Pfam" id="PF01490">
    <property type="entry name" value="Aa_trans"/>
    <property type="match status" value="1"/>
</dbReference>
<dbReference type="OMA" id="FMIEIAD"/>
<dbReference type="KEGG" id="gsl:Gasu_46010"/>
<comment type="subcellular location">
    <subcellularLocation>
        <location evidence="1">Membrane</location>
        <topology evidence="1">Multi-pass membrane protein</topology>
    </subcellularLocation>
</comment>
<proteinExistence type="predicted"/>